<evidence type="ECO:0000259" key="4">
    <source>
        <dbReference type="Pfam" id="PF00710"/>
    </source>
</evidence>
<dbReference type="InterPro" id="IPR027475">
    <property type="entry name" value="Asparaginase/glutaminase_AS2"/>
</dbReference>
<organism evidence="6 7">
    <name type="scientific">Paenibacillus agricola</name>
    <dbReference type="NCBI Taxonomy" id="2716264"/>
    <lineage>
        <taxon>Bacteria</taxon>
        <taxon>Bacillati</taxon>
        <taxon>Bacillota</taxon>
        <taxon>Bacilli</taxon>
        <taxon>Bacillales</taxon>
        <taxon>Paenibacillaceae</taxon>
        <taxon>Paenibacillus</taxon>
    </lineage>
</organism>
<protein>
    <recommendedName>
        <fullName evidence="1">asparaginase</fullName>
        <ecNumber evidence="1">3.5.1.1</ecNumber>
    </recommendedName>
</protein>
<evidence type="ECO:0000259" key="5">
    <source>
        <dbReference type="Pfam" id="PF17763"/>
    </source>
</evidence>
<evidence type="ECO:0000256" key="1">
    <source>
        <dbReference type="ARBA" id="ARBA00012920"/>
    </source>
</evidence>
<dbReference type="Pfam" id="PF00710">
    <property type="entry name" value="Asparaginase"/>
    <property type="match status" value="1"/>
</dbReference>
<proteinExistence type="predicted"/>
<comment type="caution">
    <text evidence="6">The sequence shown here is derived from an EMBL/GenBank/DDBJ whole genome shotgun (WGS) entry which is preliminary data.</text>
</comment>
<keyword evidence="7" id="KW-1185">Reference proteome</keyword>
<dbReference type="NCBIfam" id="TIGR00519">
    <property type="entry name" value="asnASE_I"/>
    <property type="match status" value="1"/>
</dbReference>
<dbReference type="InterPro" id="IPR041725">
    <property type="entry name" value="L-asparaginase_I"/>
</dbReference>
<accession>A0ABX0J1J0</accession>
<keyword evidence="2" id="KW-0378">Hydrolase</keyword>
<dbReference type="SFLD" id="SFLDS00057">
    <property type="entry name" value="Glutaminase/Asparaginase"/>
    <property type="match status" value="1"/>
</dbReference>
<dbReference type="Gene3D" id="3.40.50.40">
    <property type="match status" value="1"/>
</dbReference>
<evidence type="ECO:0000313" key="7">
    <source>
        <dbReference type="Proteomes" id="UP001165962"/>
    </source>
</evidence>
<dbReference type="InterPro" id="IPR006034">
    <property type="entry name" value="Asparaginase/glutaminase-like"/>
</dbReference>
<dbReference type="PIRSF" id="PIRSF500176">
    <property type="entry name" value="L_ASNase"/>
    <property type="match status" value="1"/>
</dbReference>
<dbReference type="SUPFAM" id="SSF53774">
    <property type="entry name" value="Glutaminase/Asparaginase"/>
    <property type="match status" value="1"/>
</dbReference>
<dbReference type="EMBL" id="JAAOIW010000002">
    <property type="protein sequence ID" value="NHN29706.1"/>
    <property type="molecule type" value="Genomic_DNA"/>
</dbReference>
<dbReference type="Gene3D" id="3.40.50.1170">
    <property type="entry name" value="L-asparaginase, N-terminal domain"/>
    <property type="match status" value="1"/>
</dbReference>
<dbReference type="PROSITE" id="PS00917">
    <property type="entry name" value="ASN_GLN_ASE_2"/>
    <property type="match status" value="1"/>
</dbReference>
<dbReference type="InterPro" id="IPR027473">
    <property type="entry name" value="L-asparaginase_C"/>
</dbReference>
<dbReference type="PANTHER" id="PTHR11707:SF28">
    <property type="entry name" value="60 KDA LYSOPHOSPHOLIPASE"/>
    <property type="match status" value="1"/>
</dbReference>
<gene>
    <name evidence="6" type="ORF">G9U52_07645</name>
</gene>
<dbReference type="CDD" id="cd08963">
    <property type="entry name" value="L-asparaginase_I"/>
    <property type="match status" value="1"/>
</dbReference>
<dbReference type="SMART" id="SM00870">
    <property type="entry name" value="Asparaginase"/>
    <property type="match status" value="1"/>
</dbReference>
<feature type="domain" description="Asparaginase/glutaminase C-terminal" evidence="5">
    <location>
        <begin position="216"/>
        <end position="331"/>
    </location>
</feature>
<evidence type="ECO:0000313" key="6">
    <source>
        <dbReference type="EMBL" id="NHN29706.1"/>
    </source>
</evidence>
<dbReference type="PANTHER" id="PTHR11707">
    <property type="entry name" value="L-ASPARAGINASE"/>
    <property type="match status" value="1"/>
</dbReference>
<dbReference type="InterPro" id="IPR036152">
    <property type="entry name" value="Asp/glu_Ase-like_sf"/>
</dbReference>
<feature type="domain" description="L-asparaginase N-terminal" evidence="4">
    <location>
        <begin position="3"/>
        <end position="187"/>
    </location>
</feature>
<reference evidence="6" key="1">
    <citation type="submission" date="2020-03" db="EMBL/GenBank/DDBJ databases">
        <title>Draft sequencing of Paenibacilllus sp. S3N08.</title>
        <authorList>
            <person name="Kim D.-U."/>
        </authorList>
    </citation>
    <scope>NUCLEOTIDE SEQUENCE</scope>
    <source>
        <strain evidence="6">S3N08</strain>
    </source>
</reference>
<dbReference type="InterPro" id="IPR037152">
    <property type="entry name" value="L-asparaginase_N_sf"/>
</dbReference>
<dbReference type="RefSeq" id="WP_166147915.1">
    <property type="nucleotide sequence ID" value="NZ_JAAOIW010000002.1"/>
</dbReference>
<feature type="active site" evidence="3">
    <location>
        <position position="85"/>
    </location>
</feature>
<dbReference type="PRINTS" id="PR00139">
    <property type="entry name" value="ASNGLNASE"/>
</dbReference>
<dbReference type="PROSITE" id="PS51732">
    <property type="entry name" value="ASN_GLN_ASE_3"/>
    <property type="match status" value="1"/>
</dbReference>
<dbReference type="Pfam" id="PF17763">
    <property type="entry name" value="Asparaginase_C"/>
    <property type="match status" value="1"/>
</dbReference>
<dbReference type="EC" id="3.5.1.1" evidence="1"/>
<name>A0ABX0J1J0_9BACL</name>
<evidence type="ECO:0000256" key="2">
    <source>
        <dbReference type="ARBA" id="ARBA00022801"/>
    </source>
</evidence>
<dbReference type="InterPro" id="IPR027474">
    <property type="entry name" value="L-asparaginase_N"/>
</dbReference>
<dbReference type="PIRSF" id="PIRSF001220">
    <property type="entry name" value="L-ASNase_gatD"/>
    <property type="match status" value="1"/>
</dbReference>
<dbReference type="Proteomes" id="UP001165962">
    <property type="component" value="Unassembled WGS sequence"/>
</dbReference>
<dbReference type="InterPro" id="IPR006033">
    <property type="entry name" value="AsnA_fam"/>
</dbReference>
<evidence type="ECO:0000256" key="3">
    <source>
        <dbReference type="PROSITE-ProRule" id="PRU10100"/>
    </source>
</evidence>
<dbReference type="InterPro" id="IPR040919">
    <property type="entry name" value="Asparaginase_C"/>
</dbReference>
<sequence>MQRILFVNTGGTISSSLRGGALTPTQTAEDLLQAVPELRMLCEVEAMTLMSLDSTNMQPEHWAKIADEARAALEDYDGVVIAHGTDTMAYTASALSFMMGTLDKPVVITGSQDSIMVQGGDARRNLLDAFIAACGNLTGVLVVFDGNIIKGCRASKVRTRSYNAIESINYPYLGHIENGNIHVHSEAPGISGEAGFGKTMKVPKEHPFNSSYCNEVLVLKLIPGMKPEWFDAIQAMGYKGLIIEGFGLGGIPFQERSLLEKIENLVKSGICVVITTQCLYEGSNLNIYEVGQKALEAGVLSGYDMTTEALVTKMMWVLGQTSDPLLIAEMMATNFVDEMGLVFVGQNIIK</sequence>